<comment type="caution">
    <text evidence="1">The sequence shown here is derived from an EMBL/GenBank/DDBJ whole genome shotgun (WGS) entry which is preliminary data.</text>
</comment>
<keyword evidence="2" id="KW-1185">Reference proteome</keyword>
<proteinExistence type="predicted"/>
<protein>
    <submittedName>
        <fullName evidence="1">Uncharacterized protein</fullName>
    </submittedName>
</protein>
<dbReference type="Proteomes" id="UP000243217">
    <property type="component" value="Unassembled WGS sequence"/>
</dbReference>
<dbReference type="AlphaFoldDB" id="A0A1V9YR43"/>
<evidence type="ECO:0000313" key="1">
    <source>
        <dbReference type="EMBL" id="OQR88235.1"/>
    </source>
</evidence>
<dbReference type="EMBL" id="JNBS01003329">
    <property type="protein sequence ID" value="OQR88235.1"/>
    <property type="molecule type" value="Genomic_DNA"/>
</dbReference>
<sequence>MKELEKRLRNREQVRKHRHLNALEKKGLENYVARLQSTLDSLAQSIDPRRPLSWKDVAISLLFDEQTSTQENHLLRLQLQRHEHLAQMLWNRSLSMSAPQYALSTTKTWRQASLLGTTKEARLRAVDWIMQHMYHNLNSAFQGVPGHNGLTLHMSPLQDNSAQIIVRKERIDPFPMHTIFRFFQQQHSRQLQLEDIGDNIRYVRFNYSITAQNIVIKYFVEAGRILVLSRGIEHDDRCDVGPLKRTWMDWIVLESLGPNSTRVKEVYETTGWYGRNGDYVAMTTTSPWYQQACESLPPTADGDTIFKKYRQIYQEYLDFAYPNVEVVECRNWCRANS</sequence>
<reference evidence="1 2" key="1">
    <citation type="journal article" date="2014" name="Genome Biol. Evol.">
        <title>The secreted proteins of Achlya hypogyna and Thraustotheca clavata identify the ancestral oomycete secretome and reveal gene acquisitions by horizontal gene transfer.</title>
        <authorList>
            <person name="Misner I."/>
            <person name="Blouin N."/>
            <person name="Leonard G."/>
            <person name="Richards T.A."/>
            <person name="Lane C.E."/>
        </authorList>
    </citation>
    <scope>NUCLEOTIDE SEQUENCE [LARGE SCALE GENOMIC DNA]</scope>
    <source>
        <strain evidence="1 2">ATCC 34112</strain>
    </source>
</reference>
<evidence type="ECO:0000313" key="2">
    <source>
        <dbReference type="Proteomes" id="UP000243217"/>
    </source>
</evidence>
<organism evidence="1 2">
    <name type="scientific">Thraustotheca clavata</name>
    <dbReference type="NCBI Taxonomy" id="74557"/>
    <lineage>
        <taxon>Eukaryota</taxon>
        <taxon>Sar</taxon>
        <taxon>Stramenopiles</taxon>
        <taxon>Oomycota</taxon>
        <taxon>Saprolegniomycetes</taxon>
        <taxon>Saprolegniales</taxon>
        <taxon>Achlyaceae</taxon>
        <taxon>Thraustotheca</taxon>
    </lineage>
</organism>
<gene>
    <name evidence="1" type="ORF">THRCLA_10393</name>
</gene>
<name>A0A1V9YR43_9STRA</name>
<accession>A0A1V9YR43</accession>
<dbReference type="OrthoDB" id="74561at2759"/>